<protein>
    <submittedName>
        <fullName evidence="1">12071_t:CDS:1</fullName>
    </submittedName>
</protein>
<name>A0ACA9NVY6_9GLOM</name>
<proteinExistence type="predicted"/>
<dbReference type="Proteomes" id="UP000789366">
    <property type="component" value="Unassembled WGS sequence"/>
</dbReference>
<evidence type="ECO:0000313" key="1">
    <source>
        <dbReference type="EMBL" id="CAG8678513.1"/>
    </source>
</evidence>
<evidence type="ECO:0000313" key="2">
    <source>
        <dbReference type="Proteomes" id="UP000789366"/>
    </source>
</evidence>
<gene>
    <name evidence="1" type="ORF">SPELUC_LOCUS10025</name>
</gene>
<feature type="non-terminal residue" evidence="1">
    <location>
        <position position="55"/>
    </location>
</feature>
<organism evidence="1 2">
    <name type="scientific">Cetraspora pellucida</name>
    <dbReference type="NCBI Taxonomy" id="1433469"/>
    <lineage>
        <taxon>Eukaryota</taxon>
        <taxon>Fungi</taxon>
        <taxon>Fungi incertae sedis</taxon>
        <taxon>Mucoromycota</taxon>
        <taxon>Glomeromycotina</taxon>
        <taxon>Glomeromycetes</taxon>
        <taxon>Diversisporales</taxon>
        <taxon>Gigasporaceae</taxon>
        <taxon>Cetraspora</taxon>
    </lineage>
</organism>
<sequence>MNNILENRKTTTQSLDNMKNENSNSLLNNIQETNPYTNLQEDSAKQKSSKEILTK</sequence>
<accession>A0ACA9NVY6</accession>
<reference evidence="1" key="1">
    <citation type="submission" date="2021-06" db="EMBL/GenBank/DDBJ databases">
        <authorList>
            <person name="Kallberg Y."/>
            <person name="Tangrot J."/>
            <person name="Rosling A."/>
        </authorList>
    </citation>
    <scope>NUCLEOTIDE SEQUENCE</scope>
    <source>
        <strain evidence="1">28 12/20/2015</strain>
    </source>
</reference>
<comment type="caution">
    <text evidence="1">The sequence shown here is derived from an EMBL/GenBank/DDBJ whole genome shotgun (WGS) entry which is preliminary data.</text>
</comment>
<dbReference type="EMBL" id="CAJVPW010017797">
    <property type="protein sequence ID" value="CAG8678513.1"/>
    <property type="molecule type" value="Genomic_DNA"/>
</dbReference>
<keyword evidence="2" id="KW-1185">Reference proteome</keyword>